<organism evidence="21 22">
    <name type="scientific">Candidatus Promineifilum breve</name>
    <dbReference type="NCBI Taxonomy" id="1806508"/>
    <lineage>
        <taxon>Bacteria</taxon>
        <taxon>Bacillati</taxon>
        <taxon>Chloroflexota</taxon>
        <taxon>Ardenticatenia</taxon>
        <taxon>Candidatus Promineifilales</taxon>
        <taxon>Candidatus Promineifilaceae</taxon>
        <taxon>Candidatus Promineifilum</taxon>
    </lineage>
</organism>
<evidence type="ECO:0000259" key="19">
    <source>
        <dbReference type="Pfam" id="PF00905"/>
    </source>
</evidence>
<dbReference type="GO" id="GO:0008658">
    <property type="term" value="F:penicillin binding"/>
    <property type="evidence" value="ECO:0007669"/>
    <property type="project" value="InterPro"/>
</dbReference>
<gene>
    <name evidence="21" type="ORF">CFX0092_A2179</name>
</gene>
<dbReference type="Proteomes" id="UP000215027">
    <property type="component" value="Chromosome I"/>
</dbReference>
<keyword evidence="14" id="KW-0961">Cell wall biogenesis/degradation</keyword>
<feature type="domain" description="Penicillin-binding protein transpeptidase" evidence="19">
    <location>
        <begin position="584"/>
        <end position="878"/>
    </location>
</feature>
<evidence type="ECO:0000256" key="12">
    <source>
        <dbReference type="ARBA" id="ARBA00023136"/>
    </source>
</evidence>
<dbReference type="GO" id="GO:0071555">
    <property type="term" value="P:cell wall organization"/>
    <property type="evidence" value="ECO:0007669"/>
    <property type="project" value="UniProtKB-KW"/>
</dbReference>
<evidence type="ECO:0000256" key="3">
    <source>
        <dbReference type="ARBA" id="ARBA00007739"/>
    </source>
</evidence>
<proteinExistence type="inferred from homology"/>
<keyword evidence="7" id="KW-0328">Glycosyltransferase</keyword>
<comment type="catalytic activity">
    <reaction evidence="15">
        <text>Preferential cleavage: (Ac)2-L-Lys-D-Ala-|-D-Ala. Also transpeptidation of peptidyl-alanyl moieties that are N-acyl substituents of D-alanine.</text>
        <dbReference type="EC" id="3.4.16.4"/>
    </reaction>
</comment>
<dbReference type="KEGG" id="pbf:CFX0092_A2179"/>
<name>A0A170PH09_9CHLR</name>
<dbReference type="OrthoDB" id="9766909at2"/>
<evidence type="ECO:0000256" key="9">
    <source>
        <dbReference type="ARBA" id="ARBA00022801"/>
    </source>
</evidence>
<feature type="compositionally biased region" description="Low complexity" evidence="17">
    <location>
        <begin position="187"/>
        <end position="196"/>
    </location>
</feature>
<keyword evidence="22" id="KW-1185">Reference proteome</keyword>
<feature type="region of interest" description="Disordered" evidence="17">
    <location>
        <begin position="1128"/>
        <end position="1211"/>
    </location>
</feature>
<feature type="compositionally biased region" description="Pro residues" evidence="17">
    <location>
        <begin position="70"/>
        <end position="85"/>
    </location>
</feature>
<keyword evidence="10" id="KW-0133">Cell shape</keyword>
<evidence type="ECO:0000256" key="11">
    <source>
        <dbReference type="ARBA" id="ARBA00022984"/>
    </source>
</evidence>
<dbReference type="InterPro" id="IPR023346">
    <property type="entry name" value="Lysozyme-like_dom_sf"/>
</dbReference>
<protein>
    <submittedName>
        <fullName evidence="21">Penicillin-binding protein</fullName>
    </submittedName>
</protein>
<evidence type="ECO:0000256" key="15">
    <source>
        <dbReference type="ARBA" id="ARBA00034000"/>
    </source>
</evidence>
<comment type="similarity">
    <text evidence="2">In the C-terminal section; belongs to the transpeptidase family.</text>
</comment>
<dbReference type="GO" id="GO:0030288">
    <property type="term" value="C:outer membrane-bounded periplasmic space"/>
    <property type="evidence" value="ECO:0007669"/>
    <property type="project" value="TreeGrafter"/>
</dbReference>
<dbReference type="Gene3D" id="3.40.710.10">
    <property type="entry name" value="DD-peptidase/beta-lactamase superfamily"/>
    <property type="match status" value="1"/>
</dbReference>
<comment type="similarity">
    <text evidence="3">In the N-terminal section; belongs to the glycosyltransferase 51 family.</text>
</comment>
<dbReference type="InterPro" id="IPR012338">
    <property type="entry name" value="Beta-lactam/transpept-like"/>
</dbReference>
<evidence type="ECO:0000256" key="5">
    <source>
        <dbReference type="ARBA" id="ARBA00022645"/>
    </source>
</evidence>
<dbReference type="SUPFAM" id="SSF56601">
    <property type="entry name" value="beta-lactamase/transpeptidase-like"/>
    <property type="match status" value="1"/>
</dbReference>
<accession>A0A170PH09</accession>
<evidence type="ECO:0000313" key="21">
    <source>
        <dbReference type="EMBL" id="CUS04057.2"/>
    </source>
</evidence>
<dbReference type="NCBIfam" id="TIGR02074">
    <property type="entry name" value="PBP_1a_fam"/>
    <property type="match status" value="1"/>
</dbReference>
<comment type="catalytic activity">
    <reaction evidence="16">
        <text>[GlcNAc-(1-&gt;4)-Mur2Ac(oyl-L-Ala-gamma-D-Glu-L-Lys-D-Ala-D-Ala)](n)-di-trans,octa-cis-undecaprenyl diphosphate + beta-D-GlcNAc-(1-&gt;4)-Mur2Ac(oyl-L-Ala-gamma-D-Glu-L-Lys-D-Ala-D-Ala)-di-trans,octa-cis-undecaprenyl diphosphate = [GlcNAc-(1-&gt;4)-Mur2Ac(oyl-L-Ala-gamma-D-Glu-L-Lys-D-Ala-D-Ala)](n+1)-di-trans,octa-cis-undecaprenyl diphosphate + di-trans,octa-cis-undecaprenyl diphosphate + H(+)</text>
        <dbReference type="Rhea" id="RHEA:23708"/>
        <dbReference type="Rhea" id="RHEA-COMP:9602"/>
        <dbReference type="Rhea" id="RHEA-COMP:9603"/>
        <dbReference type="ChEBI" id="CHEBI:15378"/>
        <dbReference type="ChEBI" id="CHEBI:58405"/>
        <dbReference type="ChEBI" id="CHEBI:60033"/>
        <dbReference type="ChEBI" id="CHEBI:78435"/>
        <dbReference type="EC" id="2.4.99.28"/>
    </reaction>
</comment>
<evidence type="ECO:0000256" key="4">
    <source>
        <dbReference type="ARBA" id="ARBA00022475"/>
    </source>
</evidence>
<evidence type="ECO:0000256" key="17">
    <source>
        <dbReference type="SAM" id="MobiDB-lite"/>
    </source>
</evidence>
<evidence type="ECO:0000256" key="16">
    <source>
        <dbReference type="ARBA" id="ARBA00049902"/>
    </source>
</evidence>
<reference evidence="21" key="1">
    <citation type="submission" date="2016-01" db="EMBL/GenBank/DDBJ databases">
        <authorList>
            <person name="Mcilroy J.S."/>
            <person name="Karst M S."/>
            <person name="Albertsen M."/>
        </authorList>
    </citation>
    <scope>NUCLEOTIDE SEQUENCE</scope>
    <source>
        <strain evidence="21">Cfx-K</strain>
    </source>
</reference>
<dbReference type="InterPro" id="IPR050396">
    <property type="entry name" value="Glycosyltr_51/Transpeptidase"/>
</dbReference>
<dbReference type="GO" id="GO:0008360">
    <property type="term" value="P:regulation of cell shape"/>
    <property type="evidence" value="ECO:0007669"/>
    <property type="project" value="UniProtKB-KW"/>
</dbReference>
<keyword evidence="18" id="KW-1133">Transmembrane helix</keyword>
<comment type="subcellular location">
    <subcellularLocation>
        <location evidence="1">Cell membrane</location>
    </subcellularLocation>
</comment>
<feature type="compositionally biased region" description="Basic and acidic residues" evidence="17">
    <location>
        <begin position="1"/>
        <end position="20"/>
    </location>
</feature>
<dbReference type="InterPro" id="IPR001460">
    <property type="entry name" value="PCN-bd_Tpept"/>
</dbReference>
<feature type="domain" description="Glycosyl transferase family 51" evidence="20">
    <location>
        <begin position="320"/>
        <end position="491"/>
    </location>
</feature>
<evidence type="ECO:0000313" key="22">
    <source>
        <dbReference type="Proteomes" id="UP000215027"/>
    </source>
</evidence>
<dbReference type="Gene3D" id="1.10.3810.10">
    <property type="entry name" value="Biosynthetic peptidoglycan transglycosylase-like"/>
    <property type="match status" value="1"/>
</dbReference>
<dbReference type="GO" id="GO:0009252">
    <property type="term" value="P:peptidoglycan biosynthetic process"/>
    <property type="evidence" value="ECO:0007669"/>
    <property type="project" value="UniProtKB-KW"/>
</dbReference>
<dbReference type="SUPFAM" id="SSF53955">
    <property type="entry name" value="Lysozyme-like"/>
    <property type="match status" value="1"/>
</dbReference>
<keyword evidence="4" id="KW-1003">Cell membrane</keyword>
<keyword evidence="8" id="KW-0808">Transferase</keyword>
<dbReference type="FunFam" id="1.10.3810.10:FF:000001">
    <property type="entry name" value="Penicillin-binding protein 1A"/>
    <property type="match status" value="1"/>
</dbReference>
<sequence>MQDETDRQPDETPTGGERRSSPLQPYPKPDNPPEEPETISLLDLMAQESEEQGQITIELPPEALTVELPPLVPSNPPAVVPPPPAADDDDDQDTPTSTIPPLGQPPAGQSGGSGRTERPLTRQEFEPEPRPTVEDTEATTVQPRTAFPGATQIRRPQTTDHRPQATDQRPPTTDHRPADSEQTTQVRPRPAAGGRPTSPPPTATSRPSSPPPTTAGRPPSPPPPRSPSAAGRPPSAPPPPIQSHVEQPMTAGRIGRGLLVTLLVLFVGGLLLASTAAIGYSLVAGDLPRPSELRDRASSFETARIYDRNGQLLYAPVDPNTGNRTYVPLARISPYLVQATIATEDKRFYDNPGFDIIGLGRAVIMAAREQEAVAGTSTITQQLVRATLLDEDERTERSYRRKVREIILAAEISRTYSKEEILELYLNEIYYGNLAYGIEAAANTYFNKSAADLTLAEASLLAGLPQAPALWDPYTAPDKALGRQREVLSLMVANDLITLDDAQAALDEMAGRVYTLQRPEVTIRHPHFTFTVLQQAEELLGAQSLYRGGLSIRTTLDPDAQRLAEEAVAANREAINVGGANNAALVALQPQTGEILAMVGSADFNDEAISGQVNMALAPRQAGSTIKPLVYLAAFERGWTPATLLWDVQTEFPDGANPVYVPKNFDDEFHGPLRIRPALANSYNIPAVKTLEFVGVCEFIANVQKVGLTNLQDPGCAEAGTPRNYGLSLALGAGEVPPLQLAGAFGALANGGRYTAPYAISRIEDRQGNVLYEAPAPGAAATQAMREEHAYLLTNILSDNNARLAEFGQNNTLIIPGYQVAAKTGTSGSTADDVRDGWTIGYAPQVLTAVWVGNTDNRPIGSGQSGYRLASPIWNRFMSSYLNGREALAFVRPPAVIDREICADTGIAVGPDSTCGPRVTEVFAGDQPPQDASQGVTRVAIDLWTGLQANTSCNDAVYEATFGGGVPVNGRPDVLERERVLATNWMQQTPAGQSWAAAQGFSSAAATPPTQACDANTPRPRAEIVRPRNEADAPDRAAIEIWGTAMGPNYQGYQVEYGLGENPGGWGMIQERRPEAVQDGRLAVWDASQIAYSGPVTIRVIVFGPDNPFTPENDPVLKEGRTVFNLQAPTPTPTATATQTPTATATGTATPTITATPTATTTGTATTTPTATPTASATTPVEPPTAEPPTETPTSTTEAPTALPNAVTPYP</sequence>
<dbReference type="GO" id="GO:0008955">
    <property type="term" value="F:peptidoglycan glycosyltransferase activity"/>
    <property type="evidence" value="ECO:0007669"/>
    <property type="project" value="UniProtKB-EC"/>
</dbReference>
<dbReference type="Pfam" id="PF00912">
    <property type="entry name" value="Transgly"/>
    <property type="match status" value="1"/>
</dbReference>
<dbReference type="GO" id="GO:0006508">
    <property type="term" value="P:proteolysis"/>
    <property type="evidence" value="ECO:0007669"/>
    <property type="project" value="UniProtKB-KW"/>
</dbReference>
<keyword evidence="18" id="KW-0812">Transmembrane</keyword>
<keyword evidence="5" id="KW-0121">Carboxypeptidase</keyword>
<keyword evidence="9" id="KW-0378">Hydrolase</keyword>
<evidence type="ECO:0000256" key="7">
    <source>
        <dbReference type="ARBA" id="ARBA00022676"/>
    </source>
</evidence>
<feature type="compositionally biased region" description="Low complexity" evidence="17">
    <location>
        <begin position="94"/>
        <end position="108"/>
    </location>
</feature>
<keyword evidence="6" id="KW-0645">Protease</keyword>
<feature type="compositionally biased region" description="Basic and acidic residues" evidence="17">
    <location>
        <begin position="115"/>
        <end position="133"/>
    </location>
</feature>
<feature type="compositionally biased region" description="Low complexity" evidence="17">
    <location>
        <begin position="1133"/>
        <end position="1180"/>
    </location>
</feature>
<evidence type="ECO:0000256" key="13">
    <source>
        <dbReference type="ARBA" id="ARBA00023268"/>
    </source>
</evidence>
<feature type="compositionally biased region" description="Pro residues" evidence="17">
    <location>
        <begin position="1181"/>
        <end position="1191"/>
    </location>
</feature>
<keyword evidence="11" id="KW-0573">Peptidoglycan synthesis</keyword>
<evidence type="ECO:0000256" key="14">
    <source>
        <dbReference type="ARBA" id="ARBA00023316"/>
    </source>
</evidence>
<dbReference type="GO" id="GO:0009002">
    <property type="term" value="F:serine-type D-Ala-D-Ala carboxypeptidase activity"/>
    <property type="evidence" value="ECO:0007669"/>
    <property type="project" value="UniProtKB-EC"/>
</dbReference>
<evidence type="ECO:0000256" key="8">
    <source>
        <dbReference type="ARBA" id="ARBA00022679"/>
    </source>
</evidence>
<feature type="compositionally biased region" description="Pro residues" evidence="17">
    <location>
        <begin position="197"/>
        <end position="226"/>
    </location>
</feature>
<dbReference type="AlphaFoldDB" id="A0A170PH09"/>
<evidence type="ECO:0000256" key="18">
    <source>
        <dbReference type="SAM" id="Phobius"/>
    </source>
</evidence>
<dbReference type="InterPro" id="IPR001264">
    <property type="entry name" value="Glyco_trans_51"/>
</dbReference>
<keyword evidence="13" id="KW-0511">Multifunctional enzyme</keyword>
<feature type="region of interest" description="Disordered" evidence="17">
    <location>
        <begin position="1"/>
        <end position="246"/>
    </location>
</feature>
<keyword evidence="12 18" id="KW-0472">Membrane</keyword>
<evidence type="ECO:0000256" key="1">
    <source>
        <dbReference type="ARBA" id="ARBA00004236"/>
    </source>
</evidence>
<evidence type="ECO:0000259" key="20">
    <source>
        <dbReference type="Pfam" id="PF00912"/>
    </source>
</evidence>
<dbReference type="PANTHER" id="PTHR32282">
    <property type="entry name" value="BINDING PROTEIN TRANSPEPTIDASE, PUTATIVE-RELATED"/>
    <property type="match status" value="1"/>
</dbReference>
<evidence type="ECO:0000256" key="2">
    <source>
        <dbReference type="ARBA" id="ARBA00007090"/>
    </source>
</evidence>
<dbReference type="InterPro" id="IPR036950">
    <property type="entry name" value="PBP_transglycosylase"/>
</dbReference>
<evidence type="ECO:0000256" key="10">
    <source>
        <dbReference type="ARBA" id="ARBA00022960"/>
    </source>
</evidence>
<dbReference type="EMBL" id="LN890655">
    <property type="protein sequence ID" value="CUS04057.2"/>
    <property type="molecule type" value="Genomic_DNA"/>
</dbReference>
<dbReference type="GO" id="GO:0005886">
    <property type="term" value="C:plasma membrane"/>
    <property type="evidence" value="ECO:0007669"/>
    <property type="project" value="UniProtKB-SubCell"/>
</dbReference>
<evidence type="ECO:0000256" key="6">
    <source>
        <dbReference type="ARBA" id="ARBA00022670"/>
    </source>
</evidence>
<dbReference type="PANTHER" id="PTHR32282:SF11">
    <property type="entry name" value="PENICILLIN-BINDING PROTEIN 1B"/>
    <property type="match status" value="1"/>
</dbReference>
<dbReference type="Pfam" id="PF00905">
    <property type="entry name" value="Transpeptidase"/>
    <property type="match status" value="1"/>
</dbReference>
<feature type="compositionally biased region" description="Low complexity" evidence="17">
    <location>
        <begin position="1192"/>
        <end position="1202"/>
    </location>
</feature>
<dbReference type="RefSeq" id="WP_095043456.1">
    <property type="nucleotide sequence ID" value="NZ_LN890655.1"/>
</dbReference>
<feature type="transmembrane region" description="Helical" evidence="18">
    <location>
        <begin position="258"/>
        <end position="283"/>
    </location>
</feature>